<dbReference type="Pfam" id="PF04572">
    <property type="entry name" value="Gb3_synth"/>
    <property type="match status" value="1"/>
</dbReference>
<name>A0A9J6G6V5_HAELO</name>
<proteinExistence type="inferred from homology"/>
<dbReference type="Gene3D" id="3.90.550.20">
    <property type="match status" value="1"/>
</dbReference>
<dbReference type="AlphaFoldDB" id="A0A9J6G6V5"/>
<dbReference type="OrthoDB" id="409543at2759"/>
<dbReference type="InterPro" id="IPR007652">
    <property type="entry name" value="A1-4-GlycosylTfrase_dom"/>
</dbReference>
<dbReference type="Proteomes" id="UP000821853">
    <property type="component" value="Chromosome 3"/>
</dbReference>
<dbReference type="GO" id="GO:0016758">
    <property type="term" value="F:hexosyltransferase activity"/>
    <property type="evidence" value="ECO:0007669"/>
    <property type="project" value="TreeGrafter"/>
</dbReference>
<dbReference type="VEuPathDB" id="VectorBase:HLOH_048154"/>
<evidence type="ECO:0000256" key="6">
    <source>
        <dbReference type="ARBA" id="ARBA00023136"/>
    </source>
</evidence>
<dbReference type="InterPro" id="IPR029044">
    <property type="entry name" value="Nucleotide-diphossugar_trans"/>
</dbReference>
<evidence type="ECO:0000256" key="3">
    <source>
        <dbReference type="ARBA" id="ARBA00022676"/>
    </source>
</evidence>
<evidence type="ECO:0000256" key="1">
    <source>
        <dbReference type="ARBA" id="ARBA00004323"/>
    </source>
</evidence>
<organism evidence="8 9">
    <name type="scientific">Haemaphysalis longicornis</name>
    <name type="common">Bush tick</name>
    <dbReference type="NCBI Taxonomy" id="44386"/>
    <lineage>
        <taxon>Eukaryota</taxon>
        <taxon>Metazoa</taxon>
        <taxon>Ecdysozoa</taxon>
        <taxon>Arthropoda</taxon>
        <taxon>Chelicerata</taxon>
        <taxon>Arachnida</taxon>
        <taxon>Acari</taxon>
        <taxon>Parasitiformes</taxon>
        <taxon>Ixodida</taxon>
        <taxon>Ixodoidea</taxon>
        <taxon>Ixodidae</taxon>
        <taxon>Haemaphysalinae</taxon>
        <taxon>Haemaphysalis</taxon>
    </lineage>
</organism>
<comment type="subcellular location">
    <subcellularLocation>
        <location evidence="1">Golgi apparatus membrane</location>
        <topology evidence="1">Single-pass type II membrane protein</topology>
    </subcellularLocation>
</comment>
<comment type="similarity">
    <text evidence="2">Belongs to the glycosyltransferase 32 family.</text>
</comment>
<keyword evidence="5" id="KW-0333">Golgi apparatus</keyword>
<evidence type="ECO:0000313" key="9">
    <source>
        <dbReference type="Proteomes" id="UP000821853"/>
    </source>
</evidence>
<sequence>MTLPAADWPEVVGTGRDQIWFLETSYRNNLTARAACSIESACRHNRNHTVHLLSTGNIRHCPYHDILSSLGNFKSESLNVTALLKDTPLLSVYSGGALNKSAFAVEHLSDLLRYAVLWHKGGIYLDTDVIVLKSLSGITNSAVYEREDGPVANGVLVFDARHPALWALMDACARVYQPGVWVSCGQSLMSLLPKDAVFGRTMGFLQLETFLAIKYETWPRLFSREWTGRVLQSVNRSYGLHFWNKLTKGARIVPGSGCAMDVLASAHCPLVYGLASSLPYF</sequence>
<feature type="domain" description="Alpha 1,4-glycosyltransferase" evidence="7">
    <location>
        <begin position="158"/>
        <end position="274"/>
    </location>
</feature>
<keyword evidence="9" id="KW-1185">Reference proteome</keyword>
<dbReference type="PANTHER" id="PTHR12042">
    <property type="entry name" value="LACTOSYLCERAMIDE 4-ALPHA-GALACTOSYLTRANSFERASE ALPHA- 1,4-GALACTOSYLTRANSFERASE"/>
    <property type="match status" value="1"/>
</dbReference>
<evidence type="ECO:0000256" key="2">
    <source>
        <dbReference type="ARBA" id="ARBA00009003"/>
    </source>
</evidence>
<evidence type="ECO:0000259" key="7">
    <source>
        <dbReference type="Pfam" id="PF04572"/>
    </source>
</evidence>
<accession>A0A9J6G6V5</accession>
<reference evidence="8 9" key="1">
    <citation type="journal article" date="2020" name="Cell">
        <title>Large-Scale Comparative Analyses of Tick Genomes Elucidate Their Genetic Diversity and Vector Capacities.</title>
        <authorList>
            <consortium name="Tick Genome and Microbiome Consortium (TIGMIC)"/>
            <person name="Jia N."/>
            <person name="Wang J."/>
            <person name="Shi W."/>
            <person name="Du L."/>
            <person name="Sun Y."/>
            <person name="Zhan W."/>
            <person name="Jiang J.F."/>
            <person name="Wang Q."/>
            <person name="Zhang B."/>
            <person name="Ji P."/>
            <person name="Bell-Sakyi L."/>
            <person name="Cui X.M."/>
            <person name="Yuan T.T."/>
            <person name="Jiang B.G."/>
            <person name="Yang W.F."/>
            <person name="Lam T.T."/>
            <person name="Chang Q.C."/>
            <person name="Ding S.J."/>
            <person name="Wang X.J."/>
            <person name="Zhu J.G."/>
            <person name="Ruan X.D."/>
            <person name="Zhao L."/>
            <person name="Wei J.T."/>
            <person name="Ye R.Z."/>
            <person name="Que T.C."/>
            <person name="Du C.H."/>
            <person name="Zhou Y.H."/>
            <person name="Cheng J.X."/>
            <person name="Dai P.F."/>
            <person name="Guo W.B."/>
            <person name="Han X.H."/>
            <person name="Huang E.J."/>
            <person name="Li L.F."/>
            <person name="Wei W."/>
            <person name="Gao Y.C."/>
            <person name="Liu J.Z."/>
            <person name="Shao H.Z."/>
            <person name="Wang X."/>
            <person name="Wang C.C."/>
            <person name="Yang T.C."/>
            <person name="Huo Q.B."/>
            <person name="Li W."/>
            <person name="Chen H.Y."/>
            <person name="Chen S.E."/>
            <person name="Zhou L.G."/>
            <person name="Ni X.B."/>
            <person name="Tian J.H."/>
            <person name="Sheng Y."/>
            <person name="Liu T."/>
            <person name="Pan Y.S."/>
            <person name="Xia L.Y."/>
            <person name="Li J."/>
            <person name="Zhao F."/>
            <person name="Cao W.C."/>
        </authorList>
    </citation>
    <scope>NUCLEOTIDE SEQUENCE [LARGE SCALE GENOMIC DNA]</scope>
    <source>
        <strain evidence="8">HaeL-2018</strain>
    </source>
</reference>
<dbReference type="Pfam" id="PF04488">
    <property type="entry name" value="Gly_transf_sug"/>
    <property type="match status" value="1"/>
</dbReference>
<dbReference type="EMBL" id="JABSTR010000005">
    <property type="protein sequence ID" value="KAH9371005.1"/>
    <property type="molecule type" value="Genomic_DNA"/>
</dbReference>
<keyword evidence="6" id="KW-0472">Membrane</keyword>
<comment type="caution">
    <text evidence="8">The sequence shown here is derived from an EMBL/GenBank/DDBJ whole genome shotgun (WGS) entry which is preliminary data.</text>
</comment>
<keyword evidence="4" id="KW-0808">Transferase</keyword>
<dbReference type="InterPro" id="IPR007577">
    <property type="entry name" value="GlycoTrfase_DXD_sugar-bd_CS"/>
</dbReference>
<dbReference type="SUPFAM" id="SSF53448">
    <property type="entry name" value="Nucleotide-diphospho-sugar transferases"/>
    <property type="match status" value="1"/>
</dbReference>
<dbReference type="GO" id="GO:0000139">
    <property type="term" value="C:Golgi membrane"/>
    <property type="evidence" value="ECO:0007669"/>
    <property type="project" value="UniProtKB-SubCell"/>
</dbReference>
<evidence type="ECO:0000313" key="8">
    <source>
        <dbReference type="EMBL" id="KAH9371005.1"/>
    </source>
</evidence>
<gene>
    <name evidence="8" type="ORF">HPB48_016994</name>
</gene>
<evidence type="ECO:0000256" key="4">
    <source>
        <dbReference type="ARBA" id="ARBA00022679"/>
    </source>
</evidence>
<dbReference type="PANTHER" id="PTHR12042:SF21">
    <property type="entry name" value="ALPHA1,4-GALACTOSYLTRANSFERASE 1-RELATED"/>
    <property type="match status" value="1"/>
</dbReference>
<keyword evidence="3" id="KW-0328">Glycosyltransferase</keyword>
<dbReference type="GO" id="GO:0006688">
    <property type="term" value="P:glycosphingolipid biosynthetic process"/>
    <property type="evidence" value="ECO:0007669"/>
    <property type="project" value="TreeGrafter"/>
</dbReference>
<dbReference type="OMA" id="NERHASQ"/>
<dbReference type="InterPro" id="IPR051981">
    <property type="entry name" value="Glycosyltransf_32"/>
</dbReference>
<protein>
    <recommendedName>
        <fullName evidence="7">Alpha 1,4-glycosyltransferase domain-containing protein</fullName>
    </recommendedName>
</protein>
<evidence type="ECO:0000256" key="5">
    <source>
        <dbReference type="ARBA" id="ARBA00023034"/>
    </source>
</evidence>